<dbReference type="EMBL" id="VDCV01000001">
    <property type="protein sequence ID" value="KAB5574157.1"/>
    <property type="molecule type" value="Genomic_DNA"/>
</dbReference>
<comment type="caution">
    <text evidence="1">The sequence shown here is derived from an EMBL/GenBank/DDBJ whole genome shotgun (WGS) entry which is preliminary data.</text>
</comment>
<name>A0A5N5P4H1_9ROSI</name>
<gene>
    <name evidence="1" type="ORF">DKX38_001351</name>
</gene>
<reference evidence="2" key="1">
    <citation type="journal article" date="2019" name="Gigascience">
        <title>De novo genome assembly of the endangered Acer yangbiense, a plant species with extremely small populations endemic to Yunnan Province, China.</title>
        <authorList>
            <person name="Yang J."/>
            <person name="Wariss H.M."/>
            <person name="Tao L."/>
            <person name="Zhang R."/>
            <person name="Yun Q."/>
            <person name="Hollingsworth P."/>
            <person name="Dao Z."/>
            <person name="Luo G."/>
            <person name="Guo H."/>
            <person name="Ma Y."/>
            <person name="Sun W."/>
        </authorList>
    </citation>
    <scope>NUCLEOTIDE SEQUENCE [LARGE SCALE GENOMIC DNA]</scope>
    <source>
        <strain evidence="2">cv. br00</strain>
    </source>
</reference>
<dbReference type="Proteomes" id="UP000326939">
    <property type="component" value="Chromosome 1"/>
</dbReference>
<dbReference type="AlphaFoldDB" id="A0A5N5P4H1"/>
<organism evidence="1 2">
    <name type="scientific">Salix brachista</name>
    <dbReference type="NCBI Taxonomy" id="2182728"/>
    <lineage>
        <taxon>Eukaryota</taxon>
        <taxon>Viridiplantae</taxon>
        <taxon>Streptophyta</taxon>
        <taxon>Embryophyta</taxon>
        <taxon>Tracheophyta</taxon>
        <taxon>Spermatophyta</taxon>
        <taxon>Magnoliopsida</taxon>
        <taxon>eudicotyledons</taxon>
        <taxon>Gunneridae</taxon>
        <taxon>Pentapetalae</taxon>
        <taxon>rosids</taxon>
        <taxon>fabids</taxon>
        <taxon>Malpighiales</taxon>
        <taxon>Salicaceae</taxon>
        <taxon>Saliceae</taxon>
        <taxon>Salix</taxon>
    </lineage>
</organism>
<keyword evidence="2" id="KW-1185">Reference proteome</keyword>
<evidence type="ECO:0000313" key="2">
    <source>
        <dbReference type="Proteomes" id="UP000326939"/>
    </source>
</evidence>
<proteinExistence type="predicted"/>
<evidence type="ECO:0000313" key="1">
    <source>
        <dbReference type="EMBL" id="KAB5574157.1"/>
    </source>
</evidence>
<accession>A0A5N5P4H1</accession>
<protein>
    <submittedName>
        <fullName evidence="1">Uncharacterized protein</fullName>
    </submittedName>
</protein>
<sequence length="203" mass="21314">MREGKMGWVGFDIKKRAGKQQIEEKNGLGVDCRKICQETGTAGHASTSISRGGTLANVVGTPGQPEILEVLVGGVAHHSGSPGRMFVPVTGTALPATAAPTTLPAVLAASNVECSRKWTRPGALILIFLDLEGLVGALEVAIDLDGNPEIGFALGGDATSITLLAEWSASSAMPPEILAAELHIRYSFSISWDCTNQELRQHD</sequence>